<dbReference type="PANTHER" id="PTHR13531:SF0">
    <property type="entry name" value="GEO07735P1-RELATED"/>
    <property type="match status" value="1"/>
</dbReference>
<evidence type="ECO:0000256" key="3">
    <source>
        <dbReference type="ARBA" id="ARBA00022989"/>
    </source>
</evidence>
<name>A0A0D8XHC5_DICVI</name>
<feature type="transmembrane region" description="Helical" evidence="5">
    <location>
        <begin position="21"/>
        <end position="43"/>
    </location>
</feature>
<evidence type="ECO:0000256" key="4">
    <source>
        <dbReference type="ARBA" id="ARBA00023136"/>
    </source>
</evidence>
<evidence type="ECO:0000256" key="5">
    <source>
        <dbReference type="SAM" id="Phobius"/>
    </source>
</evidence>
<evidence type="ECO:0000313" key="7">
    <source>
        <dbReference type="Proteomes" id="UP000053766"/>
    </source>
</evidence>
<accession>A0A0D8XHC5</accession>
<keyword evidence="3 5" id="KW-1133">Transmembrane helix</keyword>
<dbReference type="GO" id="GO:1905515">
    <property type="term" value="P:non-motile cilium assembly"/>
    <property type="evidence" value="ECO:0007669"/>
    <property type="project" value="TreeGrafter"/>
</dbReference>
<evidence type="ECO:0000313" key="6">
    <source>
        <dbReference type="EMBL" id="KJH44075.1"/>
    </source>
</evidence>
<feature type="transmembrane region" description="Helical" evidence="5">
    <location>
        <begin position="49"/>
        <end position="68"/>
    </location>
</feature>
<organism evidence="6 7">
    <name type="scientific">Dictyocaulus viviparus</name>
    <name type="common">Bovine lungworm</name>
    <dbReference type="NCBI Taxonomy" id="29172"/>
    <lineage>
        <taxon>Eukaryota</taxon>
        <taxon>Metazoa</taxon>
        <taxon>Ecdysozoa</taxon>
        <taxon>Nematoda</taxon>
        <taxon>Chromadorea</taxon>
        <taxon>Rhabditida</taxon>
        <taxon>Rhabditina</taxon>
        <taxon>Rhabditomorpha</taxon>
        <taxon>Strongyloidea</taxon>
        <taxon>Metastrongylidae</taxon>
        <taxon>Dictyocaulus</taxon>
    </lineage>
</organism>
<protein>
    <recommendedName>
        <fullName evidence="8">Transmembrane protein</fullName>
    </recommendedName>
</protein>
<reference evidence="6 7" key="1">
    <citation type="submission" date="2013-11" db="EMBL/GenBank/DDBJ databases">
        <title>Draft genome of the bovine lungworm Dictyocaulus viviparus.</title>
        <authorList>
            <person name="Mitreva M."/>
        </authorList>
    </citation>
    <scope>NUCLEOTIDE SEQUENCE [LARGE SCALE GENOMIC DNA]</scope>
    <source>
        <strain evidence="6 7">HannoverDv2000</strain>
    </source>
</reference>
<evidence type="ECO:0008006" key="8">
    <source>
        <dbReference type="Google" id="ProtNLM"/>
    </source>
</evidence>
<keyword evidence="7" id="KW-1185">Reference proteome</keyword>
<dbReference type="InterPro" id="IPR019184">
    <property type="entry name" value="Uncharacterised_TM-17"/>
</dbReference>
<proteinExistence type="predicted"/>
<keyword evidence="2 5" id="KW-0812">Transmembrane</keyword>
<comment type="subcellular location">
    <subcellularLocation>
        <location evidence="1">Membrane</location>
        <topology evidence="1">Multi-pass membrane protein</topology>
    </subcellularLocation>
</comment>
<dbReference type="GO" id="GO:0016020">
    <property type="term" value="C:membrane"/>
    <property type="evidence" value="ECO:0007669"/>
    <property type="project" value="UniProtKB-SubCell"/>
</dbReference>
<dbReference type="Proteomes" id="UP000053766">
    <property type="component" value="Unassembled WGS sequence"/>
</dbReference>
<dbReference type="PANTHER" id="PTHR13531">
    <property type="entry name" value="GEO07735P1-RELATED-RELATED"/>
    <property type="match status" value="1"/>
</dbReference>
<dbReference type="STRING" id="29172.A0A0D8XHC5"/>
<gene>
    <name evidence="6" type="ORF">DICVIV_09915</name>
</gene>
<dbReference type="EMBL" id="KN716502">
    <property type="protein sequence ID" value="KJH44075.1"/>
    <property type="molecule type" value="Genomic_DNA"/>
</dbReference>
<evidence type="ECO:0000256" key="1">
    <source>
        <dbReference type="ARBA" id="ARBA00004141"/>
    </source>
</evidence>
<evidence type="ECO:0000256" key="2">
    <source>
        <dbReference type="ARBA" id="ARBA00022692"/>
    </source>
</evidence>
<dbReference type="OrthoDB" id="262535at2759"/>
<feature type="transmembrane region" description="Helical" evidence="5">
    <location>
        <begin position="80"/>
        <end position="100"/>
    </location>
</feature>
<dbReference type="GO" id="GO:0035869">
    <property type="term" value="C:ciliary transition zone"/>
    <property type="evidence" value="ECO:0007669"/>
    <property type="project" value="TreeGrafter"/>
</dbReference>
<dbReference type="AlphaFoldDB" id="A0A0D8XHC5"/>
<keyword evidence="4 5" id="KW-0472">Membrane</keyword>
<dbReference type="Pfam" id="PF09799">
    <property type="entry name" value="Transmemb_17"/>
    <property type="match status" value="1"/>
</dbReference>
<feature type="transmembrane region" description="Helical" evidence="5">
    <location>
        <begin position="106"/>
        <end position="134"/>
    </location>
</feature>
<sequence>MIASTVKSSLVYQLFMLGHQLYSFILFFSLLFIYFYKGLILPYQYHVRILELLIILVFAPIEAARLSWGIRGNLTETPAFLVLSLFLSIPILTILTYLAIFQNYVLLIEIIIVGISGTLVILESVVALALCAVFSTAVNPAVQSAINPPRMPRDIGLMVKLDAGLSRQHCITGTLRTCYANVKIIHKLKIFVDDG</sequence>
<reference evidence="7" key="2">
    <citation type="journal article" date="2016" name="Sci. Rep.">
        <title>Dictyocaulus viviparus genome, variome and transcriptome elucidate lungworm biology and support future intervention.</title>
        <authorList>
            <person name="McNulty S.N."/>
            <person name="Strube C."/>
            <person name="Rosa B.A."/>
            <person name="Martin J.C."/>
            <person name="Tyagi R."/>
            <person name="Choi Y.J."/>
            <person name="Wang Q."/>
            <person name="Hallsworth Pepin K."/>
            <person name="Zhang X."/>
            <person name="Ozersky P."/>
            <person name="Wilson R.K."/>
            <person name="Sternberg P.W."/>
            <person name="Gasser R.B."/>
            <person name="Mitreva M."/>
        </authorList>
    </citation>
    <scope>NUCLEOTIDE SEQUENCE [LARGE SCALE GENOMIC DNA]</scope>
    <source>
        <strain evidence="7">HannoverDv2000</strain>
    </source>
</reference>